<gene>
    <name evidence="2" type="ORF">FA13DRAFT_1792468</name>
</gene>
<sequence>MASQDFPYPSDLDSDGDGGYDSDDFEDSSDGGDDDSVNTLVDNMSFMNFASYFTGRRPNMKAQGSRGHRKSNRNAGPDMCIVCGQEASLRGSQNWDVAVPYLRPYVCKTHSAYRSGYVTCGLKCAEKLCKDGGDPTMCDYCHRKPRSAGSSQCGTPCVEMAKVACLLCKSRPKNGVGYHLCGKTCKRIATKTTPLILEAPKGHKTYEMVEKRFQTAWHNVTVQLPAIKRIFKIIEDDEFLRPYAEYKELKGKECFRYHGTGRECQLGVSTNPNLLFDDLPGLQHPEDLLQDLACKH</sequence>
<dbReference type="EMBL" id="QPFP01000023">
    <property type="protein sequence ID" value="TEB30486.1"/>
    <property type="molecule type" value="Genomic_DNA"/>
</dbReference>
<accession>A0A4Y7T8I4</accession>
<name>A0A4Y7T8I4_COPMI</name>
<evidence type="ECO:0000256" key="1">
    <source>
        <dbReference type="SAM" id="MobiDB-lite"/>
    </source>
</evidence>
<dbReference type="Proteomes" id="UP000298030">
    <property type="component" value="Unassembled WGS sequence"/>
</dbReference>
<dbReference type="AlphaFoldDB" id="A0A4Y7T8I4"/>
<feature type="region of interest" description="Disordered" evidence="1">
    <location>
        <begin position="1"/>
        <end position="37"/>
    </location>
</feature>
<evidence type="ECO:0000313" key="3">
    <source>
        <dbReference type="Proteomes" id="UP000298030"/>
    </source>
</evidence>
<dbReference type="OrthoDB" id="9514740at2759"/>
<reference evidence="2 3" key="1">
    <citation type="journal article" date="2019" name="Nat. Ecol. Evol.">
        <title>Megaphylogeny resolves global patterns of mushroom evolution.</title>
        <authorList>
            <person name="Varga T."/>
            <person name="Krizsan K."/>
            <person name="Foldi C."/>
            <person name="Dima B."/>
            <person name="Sanchez-Garcia M."/>
            <person name="Sanchez-Ramirez S."/>
            <person name="Szollosi G.J."/>
            <person name="Szarkandi J.G."/>
            <person name="Papp V."/>
            <person name="Albert L."/>
            <person name="Andreopoulos W."/>
            <person name="Angelini C."/>
            <person name="Antonin V."/>
            <person name="Barry K.W."/>
            <person name="Bougher N.L."/>
            <person name="Buchanan P."/>
            <person name="Buyck B."/>
            <person name="Bense V."/>
            <person name="Catcheside P."/>
            <person name="Chovatia M."/>
            <person name="Cooper J."/>
            <person name="Damon W."/>
            <person name="Desjardin D."/>
            <person name="Finy P."/>
            <person name="Geml J."/>
            <person name="Haridas S."/>
            <person name="Hughes K."/>
            <person name="Justo A."/>
            <person name="Karasinski D."/>
            <person name="Kautmanova I."/>
            <person name="Kiss B."/>
            <person name="Kocsube S."/>
            <person name="Kotiranta H."/>
            <person name="LaButti K.M."/>
            <person name="Lechner B.E."/>
            <person name="Liimatainen K."/>
            <person name="Lipzen A."/>
            <person name="Lukacs Z."/>
            <person name="Mihaltcheva S."/>
            <person name="Morgado L.N."/>
            <person name="Niskanen T."/>
            <person name="Noordeloos M.E."/>
            <person name="Ohm R.A."/>
            <person name="Ortiz-Santana B."/>
            <person name="Ovrebo C."/>
            <person name="Racz N."/>
            <person name="Riley R."/>
            <person name="Savchenko A."/>
            <person name="Shiryaev A."/>
            <person name="Soop K."/>
            <person name="Spirin V."/>
            <person name="Szebenyi C."/>
            <person name="Tomsovsky M."/>
            <person name="Tulloss R.E."/>
            <person name="Uehling J."/>
            <person name="Grigoriev I.V."/>
            <person name="Vagvolgyi C."/>
            <person name="Papp T."/>
            <person name="Martin F.M."/>
            <person name="Miettinen O."/>
            <person name="Hibbett D.S."/>
            <person name="Nagy L.G."/>
        </authorList>
    </citation>
    <scope>NUCLEOTIDE SEQUENCE [LARGE SCALE GENOMIC DNA]</scope>
    <source>
        <strain evidence="2 3">FP101781</strain>
    </source>
</reference>
<protein>
    <submittedName>
        <fullName evidence="2">Uncharacterized protein</fullName>
    </submittedName>
</protein>
<organism evidence="2 3">
    <name type="scientific">Coprinellus micaceus</name>
    <name type="common">Glistening ink-cap mushroom</name>
    <name type="synonym">Coprinus micaceus</name>
    <dbReference type="NCBI Taxonomy" id="71717"/>
    <lineage>
        <taxon>Eukaryota</taxon>
        <taxon>Fungi</taxon>
        <taxon>Dikarya</taxon>
        <taxon>Basidiomycota</taxon>
        <taxon>Agaricomycotina</taxon>
        <taxon>Agaricomycetes</taxon>
        <taxon>Agaricomycetidae</taxon>
        <taxon>Agaricales</taxon>
        <taxon>Agaricineae</taxon>
        <taxon>Psathyrellaceae</taxon>
        <taxon>Coprinellus</taxon>
    </lineage>
</organism>
<comment type="caution">
    <text evidence="2">The sequence shown here is derived from an EMBL/GenBank/DDBJ whole genome shotgun (WGS) entry which is preliminary data.</text>
</comment>
<proteinExistence type="predicted"/>
<keyword evidence="3" id="KW-1185">Reference proteome</keyword>
<evidence type="ECO:0000313" key="2">
    <source>
        <dbReference type="EMBL" id="TEB30486.1"/>
    </source>
</evidence>
<feature type="compositionally biased region" description="Acidic residues" evidence="1">
    <location>
        <begin position="12"/>
        <end position="36"/>
    </location>
</feature>